<evidence type="ECO:0008006" key="3">
    <source>
        <dbReference type="Google" id="ProtNLM"/>
    </source>
</evidence>
<keyword evidence="1" id="KW-0812">Transmembrane</keyword>
<accession>A0A382SQW5</accession>
<keyword evidence="1" id="KW-0472">Membrane</keyword>
<evidence type="ECO:0000256" key="1">
    <source>
        <dbReference type="SAM" id="Phobius"/>
    </source>
</evidence>
<feature type="transmembrane region" description="Helical" evidence="1">
    <location>
        <begin position="7"/>
        <end position="27"/>
    </location>
</feature>
<dbReference type="EMBL" id="UINC01130944">
    <property type="protein sequence ID" value="SVD12340.1"/>
    <property type="molecule type" value="Genomic_DNA"/>
</dbReference>
<sequence length="121" mass="14195">MHFYKRLMFFSSGFVIGLLILSFFLIGKKTSCSYLPNDRVIKNINTKKIIYTKLSDTITSLDSILIKKVISNGRIDFSKSKTRLDSCNYYHIENKIDEKKYMVLVNNCDDYVLVDKFRELN</sequence>
<gene>
    <name evidence="2" type="ORF">METZ01_LOCUS365194</name>
</gene>
<protein>
    <recommendedName>
        <fullName evidence="3">DUF4258 domain-containing protein</fullName>
    </recommendedName>
</protein>
<keyword evidence="1" id="KW-1133">Transmembrane helix</keyword>
<proteinExistence type="predicted"/>
<name>A0A382SQW5_9ZZZZ</name>
<dbReference type="AlphaFoldDB" id="A0A382SQW5"/>
<organism evidence="2">
    <name type="scientific">marine metagenome</name>
    <dbReference type="NCBI Taxonomy" id="408172"/>
    <lineage>
        <taxon>unclassified sequences</taxon>
        <taxon>metagenomes</taxon>
        <taxon>ecological metagenomes</taxon>
    </lineage>
</organism>
<evidence type="ECO:0000313" key="2">
    <source>
        <dbReference type="EMBL" id="SVD12340.1"/>
    </source>
</evidence>
<reference evidence="2" key="1">
    <citation type="submission" date="2018-05" db="EMBL/GenBank/DDBJ databases">
        <authorList>
            <person name="Lanie J.A."/>
            <person name="Ng W.-L."/>
            <person name="Kazmierczak K.M."/>
            <person name="Andrzejewski T.M."/>
            <person name="Davidsen T.M."/>
            <person name="Wayne K.J."/>
            <person name="Tettelin H."/>
            <person name="Glass J.I."/>
            <person name="Rusch D."/>
            <person name="Podicherti R."/>
            <person name="Tsui H.-C.T."/>
            <person name="Winkler M.E."/>
        </authorList>
    </citation>
    <scope>NUCLEOTIDE SEQUENCE</scope>
</reference>